<dbReference type="AlphaFoldDB" id="A0A2P2IMD9"/>
<feature type="compositionally biased region" description="Basic and acidic residues" evidence="1">
    <location>
        <begin position="1"/>
        <end position="25"/>
    </location>
</feature>
<sequence length="94" mass="10619">MEMSSREHSKQEERHRAHGVRELGGKRQSGNQRPKHYPLQTKLQRRAQVKPGICSSNGNTWILDGPSVALSQEHQNHLLESQKCDGSVHRVTTG</sequence>
<reference evidence="2" key="1">
    <citation type="submission" date="2018-02" db="EMBL/GenBank/DDBJ databases">
        <title>Rhizophora mucronata_Transcriptome.</title>
        <authorList>
            <person name="Meera S.P."/>
            <person name="Sreeshan A."/>
            <person name="Augustine A."/>
        </authorList>
    </citation>
    <scope>NUCLEOTIDE SEQUENCE</scope>
    <source>
        <tissue evidence="2">Leaf</tissue>
    </source>
</reference>
<dbReference type="EMBL" id="GGEC01001880">
    <property type="protein sequence ID" value="MBW82363.1"/>
    <property type="molecule type" value="Transcribed_RNA"/>
</dbReference>
<feature type="region of interest" description="Disordered" evidence="1">
    <location>
        <begin position="1"/>
        <end position="48"/>
    </location>
</feature>
<evidence type="ECO:0000313" key="2">
    <source>
        <dbReference type="EMBL" id="MBW82363.1"/>
    </source>
</evidence>
<proteinExistence type="predicted"/>
<accession>A0A2P2IMD9</accession>
<evidence type="ECO:0000256" key="1">
    <source>
        <dbReference type="SAM" id="MobiDB-lite"/>
    </source>
</evidence>
<organism evidence="2">
    <name type="scientific">Rhizophora mucronata</name>
    <name type="common">Asiatic mangrove</name>
    <dbReference type="NCBI Taxonomy" id="61149"/>
    <lineage>
        <taxon>Eukaryota</taxon>
        <taxon>Viridiplantae</taxon>
        <taxon>Streptophyta</taxon>
        <taxon>Embryophyta</taxon>
        <taxon>Tracheophyta</taxon>
        <taxon>Spermatophyta</taxon>
        <taxon>Magnoliopsida</taxon>
        <taxon>eudicotyledons</taxon>
        <taxon>Gunneridae</taxon>
        <taxon>Pentapetalae</taxon>
        <taxon>rosids</taxon>
        <taxon>fabids</taxon>
        <taxon>Malpighiales</taxon>
        <taxon>Rhizophoraceae</taxon>
        <taxon>Rhizophora</taxon>
    </lineage>
</organism>
<name>A0A2P2IMD9_RHIMU</name>
<protein>
    <submittedName>
        <fullName evidence="2">Uncharacterized protein</fullName>
    </submittedName>
</protein>